<dbReference type="SUPFAM" id="SSF48576">
    <property type="entry name" value="Terpenoid synthases"/>
    <property type="match status" value="1"/>
</dbReference>
<dbReference type="Pfam" id="PF19086">
    <property type="entry name" value="Terpene_syn_C_2"/>
    <property type="match status" value="1"/>
</dbReference>
<evidence type="ECO:0008006" key="3">
    <source>
        <dbReference type="Google" id="ProtNLM"/>
    </source>
</evidence>
<dbReference type="InterPro" id="IPR008949">
    <property type="entry name" value="Isoprenoid_synthase_dom_sf"/>
</dbReference>
<gene>
    <name evidence="1" type="ORF">QQX98_004247</name>
</gene>
<protein>
    <recommendedName>
        <fullName evidence="3">Terpene synthase</fullName>
    </recommendedName>
</protein>
<evidence type="ECO:0000313" key="1">
    <source>
        <dbReference type="EMBL" id="KAK7417945.1"/>
    </source>
</evidence>
<proteinExistence type="predicted"/>
<organism evidence="1 2">
    <name type="scientific">Neonectria punicea</name>
    <dbReference type="NCBI Taxonomy" id="979145"/>
    <lineage>
        <taxon>Eukaryota</taxon>
        <taxon>Fungi</taxon>
        <taxon>Dikarya</taxon>
        <taxon>Ascomycota</taxon>
        <taxon>Pezizomycotina</taxon>
        <taxon>Sordariomycetes</taxon>
        <taxon>Hypocreomycetidae</taxon>
        <taxon>Hypocreales</taxon>
        <taxon>Nectriaceae</taxon>
        <taxon>Neonectria</taxon>
    </lineage>
</organism>
<dbReference type="Gene3D" id="1.10.600.10">
    <property type="entry name" value="Farnesyl Diphosphate Synthase"/>
    <property type="match status" value="1"/>
</dbReference>
<dbReference type="Proteomes" id="UP001498476">
    <property type="component" value="Unassembled WGS sequence"/>
</dbReference>
<name>A0ABR1HA31_9HYPO</name>
<reference evidence="1 2" key="1">
    <citation type="journal article" date="2025" name="Microbiol. Resour. Announc.">
        <title>Draft genome sequences for Neonectria magnoliae and Neonectria punicea, canker pathogens of Liriodendron tulipifera and Acer saccharum in West Virginia.</title>
        <authorList>
            <person name="Petronek H.M."/>
            <person name="Kasson M.T."/>
            <person name="Metheny A.M."/>
            <person name="Stauder C.M."/>
            <person name="Lovett B."/>
            <person name="Lynch S.C."/>
            <person name="Garnas J.R."/>
            <person name="Kasson L.R."/>
            <person name="Stajich J.E."/>
        </authorList>
    </citation>
    <scope>NUCLEOTIDE SEQUENCE [LARGE SCALE GENOMIC DNA]</scope>
    <source>
        <strain evidence="1 2">NRRL 64653</strain>
    </source>
</reference>
<dbReference type="EMBL" id="JAZAVJ010000052">
    <property type="protein sequence ID" value="KAK7417945.1"/>
    <property type="molecule type" value="Genomic_DNA"/>
</dbReference>
<evidence type="ECO:0000313" key="2">
    <source>
        <dbReference type="Proteomes" id="UP001498476"/>
    </source>
</evidence>
<sequence>MKPARLDQDAIVAALKGRTLRISDLTRFFRAWPPAQLHPHHAAVVPLVDAAIDRLAAAHPSLARRKRDDIAGLAALWFPQVGDAALEALALYAVWLVCWDDAVDVGEGDLAGDFEGAERWRGRTLEMVRGALRIDGADAGEDADADADAINAVFRDFGARFGQTAPAEQRRRLSEEAGFFIASCGVEQRLRLERRIPDYDSYMGFRMGTIGGATLCSLVEHAIGSPLPDALAAAPPMRALWTQVCILLTFINDLLSLKKELRTDCVINAVAALLAPERDLDAVVRDLEGRIRLAVGELDGAAAELLARVGGDEVQSGVVTRYIDGCRAIVTGTLEFTWVKTFAGMRCLV</sequence>
<accession>A0ABR1HA31</accession>
<comment type="caution">
    <text evidence="1">The sequence shown here is derived from an EMBL/GenBank/DDBJ whole genome shotgun (WGS) entry which is preliminary data.</text>
</comment>
<keyword evidence="2" id="KW-1185">Reference proteome</keyword>